<feature type="transmembrane region" description="Helical" evidence="1">
    <location>
        <begin position="522"/>
        <end position="541"/>
    </location>
</feature>
<gene>
    <name evidence="5" type="ORF">DXC39_25105</name>
    <name evidence="4" type="ORF">DXC39_26195</name>
</gene>
<dbReference type="InterPro" id="IPR002035">
    <property type="entry name" value="VWF_A"/>
</dbReference>
<dbReference type="InterPro" id="IPR051266">
    <property type="entry name" value="CLCR"/>
</dbReference>
<evidence type="ECO:0000313" key="5">
    <source>
        <dbReference type="EMBL" id="RGL97683.1"/>
    </source>
</evidence>
<dbReference type="SUPFAM" id="SSF53300">
    <property type="entry name" value="vWA-like"/>
    <property type="match status" value="1"/>
</dbReference>
<sequence length="675" mass="75623">MQKIIKSLMVAICSILLITPISIKAHAEEYASQKNGLDVIFVMDYSGSMKSNDPEHIAQAMVKAFIDTVHSADIRIGFVSYNDRILSSVSPVEVQTVEQRERLKQLIDRVGYSGNTDIGLGLRYAEELIGQETERKKAIVLISDGESDLKGSGTGRSLQNSEIDVEYVLSQCMEHNIPIHTIAFGAYDGNTQVLSELSKQTGAQNYEVKAPENLIEILYGIFTTNMNYSIQEITTGIYSQGMQNIRVRLDGAYLDELDVLLISPQAIGNTAVLYGNQQIEPVNLNNYAVAKITDVDSGINELTIQTETLKDQELKMYLISYRNLTPVLSVAPTVEKNSPLSYEVYFKDKNNTIVSDDKFYDNFDCELSFEHSDSQDAKKQMLDVNVRDGVIIGETVLTESGNYYINGRLDDSMGSCTFGPVTVEVHNEGPAGGLPEQESFAIFGKEKQYVLDEYFKDPNGDTLTYTLPESDSLCVTAEIADGVLSVKAQKSGTQILQLQVSDGEEEMLYSWNVTVPPLWRTYWWAILLFCAVVIAALWKIFYKPKPELQQIAERKEGNHFAGKLDAYVTVQPEDTEEIVPLTFPMYKIRDSRVCLGSLMKEYPELSEHLGLENIFLIADEERRMILYHSTCSTVMLGGTIVCRQLQYSIQFGDVLYITSSDGAYELELHYIAVIQ</sequence>
<dbReference type="Pfam" id="PF00092">
    <property type="entry name" value="VWA"/>
    <property type="match status" value="1"/>
</dbReference>
<dbReference type="AlphaFoldDB" id="A0A3E4TXV1"/>
<feature type="domain" description="VWFA" evidence="3">
    <location>
        <begin position="38"/>
        <end position="221"/>
    </location>
</feature>
<dbReference type="PANTHER" id="PTHR10579:SF43">
    <property type="entry name" value="ZINC FINGER (C3HC4-TYPE RING FINGER) FAMILY PROTEIN"/>
    <property type="match status" value="1"/>
</dbReference>
<dbReference type="Gene3D" id="3.40.50.410">
    <property type="entry name" value="von Willebrand factor, type A domain"/>
    <property type="match status" value="1"/>
</dbReference>
<dbReference type="InterPro" id="IPR036465">
    <property type="entry name" value="vWFA_dom_sf"/>
</dbReference>
<keyword evidence="1" id="KW-1133">Transmembrane helix</keyword>
<organism evidence="5 6">
    <name type="scientific">Hungatella hathewayi</name>
    <dbReference type="NCBI Taxonomy" id="154046"/>
    <lineage>
        <taxon>Bacteria</taxon>
        <taxon>Bacillati</taxon>
        <taxon>Bacillota</taxon>
        <taxon>Clostridia</taxon>
        <taxon>Lachnospirales</taxon>
        <taxon>Lachnospiraceae</taxon>
        <taxon>Hungatella</taxon>
    </lineage>
</organism>
<reference evidence="5 6" key="1">
    <citation type="submission" date="2018-08" db="EMBL/GenBank/DDBJ databases">
        <title>A genome reference for cultivated species of the human gut microbiota.</title>
        <authorList>
            <person name="Zou Y."/>
            <person name="Xue W."/>
            <person name="Luo G."/>
        </authorList>
    </citation>
    <scope>NUCLEOTIDE SEQUENCE [LARGE SCALE GENOMIC DNA]</scope>
    <source>
        <strain evidence="5 6">TF05-11AC</strain>
    </source>
</reference>
<proteinExistence type="predicted"/>
<keyword evidence="1" id="KW-0472">Membrane</keyword>
<keyword evidence="1" id="KW-0812">Transmembrane</keyword>
<accession>A0A3E4TXV1</accession>
<dbReference type="PANTHER" id="PTHR10579">
    <property type="entry name" value="CALCIUM-ACTIVATED CHLORIDE CHANNEL REGULATOR"/>
    <property type="match status" value="1"/>
</dbReference>
<evidence type="ECO:0000256" key="1">
    <source>
        <dbReference type="SAM" id="Phobius"/>
    </source>
</evidence>
<evidence type="ECO:0000313" key="6">
    <source>
        <dbReference type="Proteomes" id="UP000261257"/>
    </source>
</evidence>
<dbReference type="Proteomes" id="UP000261257">
    <property type="component" value="Unassembled WGS sequence"/>
</dbReference>
<protein>
    <submittedName>
        <fullName evidence="5">VWA domain-containing protein</fullName>
    </submittedName>
</protein>
<name>A0A3E4TXV1_9FIRM</name>
<evidence type="ECO:0000313" key="4">
    <source>
        <dbReference type="EMBL" id="RGL96906.1"/>
    </source>
</evidence>
<evidence type="ECO:0000259" key="3">
    <source>
        <dbReference type="PROSITE" id="PS50234"/>
    </source>
</evidence>
<dbReference type="RefSeq" id="WP_007858409.1">
    <property type="nucleotide sequence ID" value="NZ_QRQF01000011.1"/>
</dbReference>
<feature type="chain" id="PRO_5042362806" evidence="2">
    <location>
        <begin position="28"/>
        <end position="675"/>
    </location>
</feature>
<feature type="signal peptide" evidence="2">
    <location>
        <begin position="1"/>
        <end position="27"/>
    </location>
</feature>
<evidence type="ECO:0000256" key="2">
    <source>
        <dbReference type="SAM" id="SignalP"/>
    </source>
</evidence>
<keyword evidence="2" id="KW-0732">Signal</keyword>
<comment type="caution">
    <text evidence="5">The sequence shown here is derived from an EMBL/GenBank/DDBJ whole genome shotgun (WGS) entry which is preliminary data.</text>
</comment>
<dbReference type="PROSITE" id="PS50234">
    <property type="entry name" value="VWFA"/>
    <property type="match status" value="1"/>
</dbReference>
<dbReference type="EMBL" id="QSSQ01000036">
    <property type="protein sequence ID" value="RGL97683.1"/>
    <property type="molecule type" value="Genomic_DNA"/>
</dbReference>
<dbReference type="CDD" id="cd00198">
    <property type="entry name" value="vWFA"/>
    <property type="match status" value="1"/>
</dbReference>
<dbReference type="SMART" id="SM00327">
    <property type="entry name" value="VWA"/>
    <property type="match status" value="1"/>
</dbReference>
<dbReference type="EMBL" id="QSSQ01000039">
    <property type="protein sequence ID" value="RGL96906.1"/>
    <property type="molecule type" value="Genomic_DNA"/>
</dbReference>